<comment type="caution">
    <text evidence="2">The sequence shown here is derived from an EMBL/GenBank/DDBJ whole genome shotgun (WGS) entry which is preliminary data.</text>
</comment>
<proteinExistence type="predicted"/>
<accession>A0A7W9MZY0</accession>
<dbReference type="EMBL" id="JACHMW010000001">
    <property type="protein sequence ID" value="MBB5848143.1"/>
    <property type="molecule type" value="Genomic_DNA"/>
</dbReference>
<gene>
    <name evidence="2" type="ORF">HDA33_000707</name>
</gene>
<evidence type="ECO:0000313" key="2">
    <source>
        <dbReference type="EMBL" id="MBB5848143.1"/>
    </source>
</evidence>
<organism evidence="2 3">
    <name type="scientific">Micrococcus endophyticus</name>
    <dbReference type="NCBI Taxonomy" id="455343"/>
    <lineage>
        <taxon>Bacteria</taxon>
        <taxon>Bacillati</taxon>
        <taxon>Actinomycetota</taxon>
        <taxon>Actinomycetes</taxon>
        <taxon>Micrococcales</taxon>
        <taxon>Micrococcaceae</taxon>
        <taxon>Micrococcus</taxon>
    </lineage>
</organism>
<sequence>MNDDDAAPVRLVARSDAPARPRTTVAVECVLELELADGRRVPLLTDRGWSSSAGWDGLTPSEVAETAVTVTGPDEPAPGMTAAQEEDAHWEHLVALAQAAGVTIRAGALRALPLETEASAALEALAARSRDRAEALTALLGLPEECLGTRPPEDALSAEAVVGLQRALAERVGVDPDAWSTPRPWARAWAARSSSSRSGGTSPPT</sequence>
<evidence type="ECO:0000313" key="3">
    <source>
        <dbReference type="Proteomes" id="UP000567246"/>
    </source>
</evidence>
<evidence type="ECO:0000256" key="1">
    <source>
        <dbReference type="SAM" id="MobiDB-lite"/>
    </source>
</evidence>
<feature type="compositionally biased region" description="Low complexity" evidence="1">
    <location>
        <begin position="178"/>
        <end position="205"/>
    </location>
</feature>
<keyword evidence="3" id="KW-1185">Reference proteome</keyword>
<dbReference type="AlphaFoldDB" id="A0A7W9MZY0"/>
<protein>
    <submittedName>
        <fullName evidence="2">Uncharacterized protein</fullName>
    </submittedName>
</protein>
<dbReference type="RefSeq" id="WP_246416854.1">
    <property type="nucleotide sequence ID" value="NZ_BAABAG010000016.1"/>
</dbReference>
<dbReference type="Proteomes" id="UP000567246">
    <property type="component" value="Unassembled WGS sequence"/>
</dbReference>
<feature type="region of interest" description="Disordered" evidence="1">
    <location>
        <begin position="176"/>
        <end position="205"/>
    </location>
</feature>
<reference evidence="2 3" key="1">
    <citation type="submission" date="2020-08" db="EMBL/GenBank/DDBJ databases">
        <title>Sequencing the genomes of 1000 actinobacteria strains.</title>
        <authorList>
            <person name="Klenk H.-P."/>
        </authorList>
    </citation>
    <scope>NUCLEOTIDE SEQUENCE [LARGE SCALE GENOMIC DNA]</scope>
    <source>
        <strain evidence="2 3">DSM 17945</strain>
    </source>
</reference>
<name>A0A7W9MZY0_9MICC</name>